<dbReference type="AlphaFoldDB" id="A0A7J8M9K6"/>
<comment type="caution">
    <text evidence="2">The sequence shown here is derived from an EMBL/GenBank/DDBJ whole genome shotgun (WGS) entry which is preliminary data.</text>
</comment>
<protein>
    <submittedName>
        <fullName evidence="2">Uncharacterized protein</fullName>
    </submittedName>
</protein>
<keyword evidence="1" id="KW-0175">Coiled coil</keyword>
<organism evidence="2 3">
    <name type="scientific">Gossypium lobatum</name>
    <dbReference type="NCBI Taxonomy" id="34289"/>
    <lineage>
        <taxon>Eukaryota</taxon>
        <taxon>Viridiplantae</taxon>
        <taxon>Streptophyta</taxon>
        <taxon>Embryophyta</taxon>
        <taxon>Tracheophyta</taxon>
        <taxon>Spermatophyta</taxon>
        <taxon>Magnoliopsida</taxon>
        <taxon>eudicotyledons</taxon>
        <taxon>Gunneridae</taxon>
        <taxon>Pentapetalae</taxon>
        <taxon>rosids</taxon>
        <taxon>malvids</taxon>
        <taxon>Malvales</taxon>
        <taxon>Malvaceae</taxon>
        <taxon>Malvoideae</taxon>
        <taxon>Gossypium</taxon>
    </lineage>
</organism>
<dbReference type="EMBL" id="JABEZX010000007">
    <property type="protein sequence ID" value="MBA0561313.1"/>
    <property type="molecule type" value="Genomic_DNA"/>
</dbReference>
<name>A0A7J8M9K6_9ROSI</name>
<feature type="coiled-coil region" evidence="1">
    <location>
        <begin position="2"/>
        <end position="29"/>
    </location>
</feature>
<proteinExistence type="predicted"/>
<sequence>MIQASHKSMQTLEENNRQLMETISKLAYSSSAPQVQYATSQGYVTKGKLQRLLVEKNKSLRFFEFDLNLPYLVRVAAKPYPKDYTSPKFMKFIEKISDAHEHVEKFVETLGVTELDDNLMLK</sequence>
<reference evidence="2 3" key="1">
    <citation type="journal article" date="2019" name="Genome Biol. Evol.">
        <title>Insights into the evolution of the New World diploid cottons (Gossypium, subgenus Houzingenia) based on genome sequencing.</title>
        <authorList>
            <person name="Grover C.E."/>
            <person name="Arick M.A. 2nd"/>
            <person name="Thrash A."/>
            <person name="Conover J.L."/>
            <person name="Sanders W.S."/>
            <person name="Peterson D.G."/>
            <person name="Frelichowski J.E."/>
            <person name="Scheffler J.A."/>
            <person name="Scheffler B.E."/>
            <person name="Wendel J.F."/>
        </authorList>
    </citation>
    <scope>NUCLEOTIDE SEQUENCE [LARGE SCALE GENOMIC DNA]</scope>
    <source>
        <strain evidence="2">157</strain>
        <tissue evidence="2">Leaf</tissue>
    </source>
</reference>
<evidence type="ECO:0000313" key="3">
    <source>
        <dbReference type="Proteomes" id="UP000593572"/>
    </source>
</evidence>
<accession>A0A7J8M9K6</accession>
<dbReference type="Proteomes" id="UP000593572">
    <property type="component" value="Unassembled WGS sequence"/>
</dbReference>
<evidence type="ECO:0000313" key="2">
    <source>
        <dbReference type="EMBL" id="MBA0561313.1"/>
    </source>
</evidence>
<evidence type="ECO:0000256" key="1">
    <source>
        <dbReference type="SAM" id="Coils"/>
    </source>
</evidence>
<gene>
    <name evidence="2" type="ORF">Golob_018155</name>
</gene>
<keyword evidence="3" id="KW-1185">Reference proteome</keyword>